<accession>A0AAU9BX21</accession>
<dbReference type="GO" id="GO:0006355">
    <property type="term" value="P:regulation of DNA-templated transcription"/>
    <property type="evidence" value="ECO:0007669"/>
    <property type="project" value="InterPro"/>
</dbReference>
<dbReference type="PRINTS" id="PR00038">
    <property type="entry name" value="HTHLUXR"/>
</dbReference>
<evidence type="ECO:0000259" key="7">
    <source>
        <dbReference type="PROSITE" id="PS50043"/>
    </source>
</evidence>
<name>A0AAU9BX21_9GAMM</name>
<protein>
    <submittedName>
        <fullName evidence="9">Two-component system, NarL family, invasion response regulator UvrY</fullName>
    </submittedName>
</protein>
<dbReference type="SMART" id="SM00421">
    <property type="entry name" value="HTH_LUXR"/>
    <property type="match status" value="1"/>
</dbReference>
<proteinExistence type="predicted"/>
<evidence type="ECO:0000313" key="9">
    <source>
        <dbReference type="EMBL" id="BCX88205.1"/>
    </source>
</evidence>
<dbReference type="AlphaFoldDB" id="A0AAU9BX21"/>
<dbReference type="InterPro" id="IPR058245">
    <property type="entry name" value="NreC/VraR/RcsB-like_REC"/>
</dbReference>
<dbReference type="Pfam" id="PF00072">
    <property type="entry name" value="Response_reg"/>
    <property type="match status" value="1"/>
</dbReference>
<evidence type="ECO:0000256" key="6">
    <source>
        <dbReference type="PROSITE-ProRule" id="PRU00169"/>
    </source>
</evidence>
<dbReference type="RefSeq" id="WP_286293287.1">
    <property type="nucleotide sequence ID" value="NZ_AP024718.1"/>
</dbReference>
<evidence type="ECO:0000256" key="3">
    <source>
        <dbReference type="ARBA" id="ARBA00023015"/>
    </source>
</evidence>
<feature type="domain" description="HTH luxR-type" evidence="7">
    <location>
        <begin position="141"/>
        <end position="206"/>
    </location>
</feature>
<dbReference type="SUPFAM" id="SSF52172">
    <property type="entry name" value="CheY-like"/>
    <property type="match status" value="1"/>
</dbReference>
<feature type="domain" description="Response regulatory" evidence="8">
    <location>
        <begin position="3"/>
        <end position="119"/>
    </location>
</feature>
<dbReference type="InterPro" id="IPR001789">
    <property type="entry name" value="Sig_transdc_resp-reg_receiver"/>
</dbReference>
<keyword evidence="5" id="KW-0804">Transcription</keyword>
<keyword evidence="3" id="KW-0805">Transcription regulation</keyword>
<feature type="modified residue" description="4-aspartylphosphate" evidence="6">
    <location>
        <position position="54"/>
    </location>
</feature>
<organism evidence="9 10">
    <name type="scientific">Methylomarinovum tepidoasis</name>
    <dbReference type="NCBI Taxonomy" id="2840183"/>
    <lineage>
        <taxon>Bacteria</taxon>
        <taxon>Pseudomonadati</taxon>
        <taxon>Pseudomonadota</taxon>
        <taxon>Gammaproteobacteria</taxon>
        <taxon>Methylococcales</taxon>
        <taxon>Methylothermaceae</taxon>
        <taxon>Methylomarinovum</taxon>
    </lineage>
</organism>
<dbReference type="KEGG" id="meiy:MIN45_P0573"/>
<sequence>MIKVIVADDHELVRSGIEYILGEDPEIQIVGSAATGEELLRQVREKAPDVVIVDVNMPGMGGVEACRRIRSHHPDVRLIALSVYTGGPIPRHLIETGIDGYLSKHCPPQEMIQAVKSVYRGKRYLSADVATHLALENADSHPSPFSLLSKREMEVTLLTLQGKSIQEIADLLSVSSKTVCTYRYRIFEKLGIRNDVELTRLAAKYGLLNGNSG</sequence>
<evidence type="ECO:0000259" key="8">
    <source>
        <dbReference type="PROSITE" id="PS50110"/>
    </source>
</evidence>
<keyword evidence="4" id="KW-0238">DNA-binding</keyword>
<dbReference type="InterPro" id="IPR039420">
    <property type="entry name" value="WalR-like"/>
</dbReference>
<evidence type="ECO:0000256" key="2">
    <source>
        <dbReference type="ARBA" id="ARBA00023012"/>
    </source>
</evidence>
<dbReference type="PANTHER" id="PTHR43214:SF3">
    <property type="entry name" value="RESPONSE REGULATOR UVRY"/>
    <property type="match status" value="1"/>
</dbReference>
<evidence type="ECO:0000256" key="5">
    <source>
        <dbReference type="ARBA" id="ARBA00023163"/>
    </source>
</evidence>
<keyword evidence="1 6" id="KW-0597">Phosphoprotein</keyword>
<evidence type="ECO:0000256" key="4">
    <source>
        <dbReference type="ARBA" id="ARBA00023125"/>
    </source>
</evidence>
<evidence type="ECO:0000313" key="10">
    <source>
        <dbReference type="Proteomes" id="UP001321450"/>
    </source>
</evidence>
<dbReference type="InterPro" id="IPR016032">
    <property type="entry name" value="Sig_transdc_resp-reg_C-effctor"/>
</dbReference>
<evidence type="ECO:0000256" key="1">
    <source>
        <dbReference type="ARBA" id="ARBA00022553"/>
    </source>
</evidence>
<dbReference type="PANTHER" id="PTHR43214">
    <property type="entry name" value="TWO-COMPONENT RESPONSE REGULATOR"/>
    <property type="match status" value="1"/>
</dbReference>
<dbReference type="GO" id="GO:0000160">
    <property type="term" value="P:phosphorelay signal transduction system"/>
    <property type="evidence" value="ECO:0007669"/>
    <property type="project" value="UniProtKB-KW"/>
</dbReference>
<dbReference type="CDD" id="cd06170">
    <property type="entry name" value="LuxR_C_like"/>
    <property type="match status" value="1"/>
</dbReference>
<reference evidence="10" key="1">
    <citation type="journal article" date="2024" name="Int. J. Syst. Evol. Microbiol.">
        <title>Methylomarinovum tepidoasis sp. nov., a moderately thermophilic methanotroph of the family Methylothermaceae isolated from a deep-sea hydrothermal field.</title>
        <authorList>
            <person name="Hirayama H."/>
            <person name="Takaki Y."/>
            <person name="Abe M."/>
            <person name="Miyazaki M."/>
            <person name="Uematsu K."/>
            <person name="Matsui Y."/>
            <person name="Takai K."/>
        </authorList>
    </citation>
    <scope>NUCLEOTIDE SEQUENCE [LARGE SCALE GENOMIC DNA]</scope>
    <source>
        <strain evidence="10">IN45</strain>
    </source>
</reference>
<dbReference type="InterPro" id="IPR011006">
    <property type="entry name" value="CheY-like_superfamily"/>
</dbReference>
<dbReference type="SMART" id="SM00448">
    <property type="entry name" value="REC"/>
    <property type="match status" value="1"/>
</dbReference>
<keyword evidence="2" id="KW-0902">Two-component regulatory system</keyword>
<gene>
    <name evidence="9" type="ORF">MIN45_P0573</name>
</gene>
<dbReference type="Proteomes" id="UP001321450">
    <property type="component" value="Chromosome"/>
</dbReference>
<keyword evidence="10" id="KW-1185">Reference proteome</keyword>
<dbReference type="InterPro" id="IPR000792">
    <property type="entry name" value="Tscrpt_reg_LuxR_C"/>
</dbReference>
<dbReference type="EMBL" id="AP024718">
    <property type="protein sequence ID" value="BCX88205.1"/>
    <property type="molecule type" value="Genomic_DNA"/>
</dbReference>
<dbReference type="SUPFAM" id="SSF46894">
    <property type="entry name" value="C-terminal effector domain of the bipartite response regulators"/>
    <property type="match status" value="1"/>
</dbReference>
<dbReference type="PROSITE" id="PS50043">
    <property type="entry name" value="HTH_LUXR_2"/>
    <property type="match status" value="1"/>
</dbReference>
<dbReference type="GO" id="GO:0003677">
    <property type="term" value="F:DNA binding"/>
    <property type="evidence" value="ECO:0007669"/>
    <property type="project" value="UniProtKB-KW"/>
</dbReference>
<dbReference type="Gene3D" id="3.40.50.2300">
    <property type="match status" value="1"/>
</dbReference>
<dbReference type="CDD" id="cd17535">
    <property type="entry name" value="REC_NarL-like"/>
    <property type="match status" value="1"/>
</dbReference>
<dbReference type="Pfam" id="PF00196">
    <property type="entry name" value="GerE"/>
    <property type="match status" value="1"/>
</dbReference>
<dbReference type="PROSITE" id="PS50110">
    <property type="entry name" value="RESPONSE_REGULATORY"/>
    <property type="match status" value="1"/>
</dbReference>